<evidence type="ECO:0000256" key="7">
    <source>
        <dbReference type="ARBA" id="ARBA00023136"/>
    </source>
</evidence>
<proteinExistence type="inferred from homology"/>
<dbReference type="EMBL" id="JASCZI010120966">
    <property type="protein sequence ID" value="MED6158323.1"/>
    <property type="molecule type" value="Genomic_DNA"/>
</dbReference>
<protein>
    <recommendedName>
        <fullName evidence="8">CASP-like protein</fullName>
    </recommendedName>
</protein>
<comment type="similarity">
    <text evidence="2 8">Belongs to the Casparian strip membrane proteins (CASP) family.</text>
</comment>
<evidence type="ECO:0000259" key="9">
    <source>
        <dbReference type="Pfam" id="PF04535"/>
    </source>
</evidence>
<name>A0ABU6UEM2_9FABA</name>
<evidence type="ECO:0000256" key="1">
    <source>
        <dbReference type="ARBA" id="ARBA00004651"/>
    </source>
</evidence>
<dbReference type="PANTHER" id="PTHR33573:SF47">
    <property type="entry name" value="CASP-LIKE PROTEIN 1U1"/>
    <property type="match status" value="1"/>
</dbReference>
<evidence type="ECO:0000256" key="3">
    <source>
        <dbReference type="ARBA" id="ARBA00011489"/>
    </source>
</evidence>
<keyword evidence="4 8" id="KW-1003">Cell membrane</keyword>
<evidence type="ECO:0000313" key="11">
    <source>
        <dbReference type="Proteomes" id="UP001341840"/>
    </source>
</evidence>
<dbReference type="InterPro" id="IPR006702">
    <property type="entry name" value="CASP_dom"/>
</dbReference>
<reference evidence="10 11" key="1">
    <citation type="journal article" date="2023" name="Plants (Basel)">
        <title>Bridging the Gap: Combining Genomics and Transcriptomics Approaches to Understand Stylosanthes scabra, an Orphan Legume from the Brazilian Caatinga.</title>
        <authorList>
            <person name="Ferreira-Neto J.R.C."/>
            <person name="da Silva M.D."/>
            <person name="Binneck E."/>
            <person name="de Melo N.F."/>
            <person name="da Silva R.H."/>
            <person name="de Melo A.L.T.M."/>
            <person name="Pandolfi V."/>
            <person name="Bustamante F.O."/>
            <person name="Brasileiro-Vidal A.C."/>
            <person name="Benko-Iseppon A.M."/>
        </authorList>
    </citation>
    <scope>NUCLEOTIDE SEQUENCE [LARGE SCALE GENOMIC DNA]</scope>
    <source>
        <tissue evidence="10">Leaves</tissue>
    </source>
</reference>
<evidence type="ECO:0000256" key="8">
    <source>
        <dbReference type="RuleBase" id="RU361233"/>
    </source>
</evidence>
<keyword evidence="6 8" id="KW-1133">Transmembrane helix</keyword>
<comment type="subcellular location">
    <subcellularLocation>
        <location evidence="1 8">Cell membrane</location>
        <topology evidence="1 8">Multi-pass membrane protein</topology>
    </subcellularLocation>
</comment>
<dbReference type="PANTHER" id="PTHR33573">
    <property type="entry name" value="CASP-LIKE PROTEIN 4A4"/>
    <property type="match status" value="1"/>
</dbReference>
<sequence length="195" mass="21556">MADPKGTPPYSIPIQSQQPPSITSKQRILIAAPNFLRLLSILFSAASVAVMVTSNQTVSLFSLSLEAHFYYSTAFEYLVAANCVVCLFTVLTLILSFVLGQVLLKRRDYYFYLFTHDIVATLLLMSGCAAATAVGYVGQYGEEHMGWQPLCDHVAKFCRSNLISVMLSYLSFFSYFGLSLLEAYSSISSPFPSFS</sequence>
<evidence type="ECO:0000256" key="2">
    <source>
        <dbReference type="ARBA" id="ARBA00007651"/>
    </source>
</evidence>
<organism evidence="10 11">
    <name type="scientific">Stylosanthes scabra</name>
    <dbReference type="NCBI Taxonomy" id="79078"/>
    <lineage>
        <taxon>Eukaryota</taxon>
        <taxon>Viridiplantae</taxon>
        <taxon>Streptophyta</taxon>
        <taxon>Embryophyta</taxon>
        <taxon>Tracheophyta</taxon>
        <taxon>Spermatophyta</taxon>
        <taxon>Magnoliopsida</taxon>
        <taxon>eudicotyledons</taxon>
        <taxon>Gunneridae</taxon>
        <taxon>Pentapetalae</taxon>
        <taxon>rosids</taxon>
        <taxon>fabids</taxon>
        <taxon>Fabales</taxon>
        <taxon>Fabaceae</taxon>
        <taxon>Papilionoideae</taxon>
        <taxon>50 kb inversion clade</taxon>
        <taxon>dalbergioids sensu lato</taxon>
        <taxon>Dalbergieae</taxon>
        <taxon>Pterocarpus clade</taxon>
        <taxon>Stylosanthes</taxon>
    </lineage>
</organism>
<keyword evidence="11" id="KW-1185">Reference proteome</keyword>
<comment type="subunit">
    <text evidence="3 8">Homodimer and heterodimers.</text>
</comment>
<feature type="transmembrane region" description="Helical" evidence="8">
    <location>
        <begin position="111"/>
        <end position="137"/>
    </location>
</feature>
<evidence type="ECO:0000313" key="10">
    <source>
        <dbReference type="EMBL" id="MED6158323.1"/>
    </source>
</evidence>
<evidence type="ECO:0000256" key="4">
    <source>
        <dbReference type="ARBA" id="ARBA00022475"/>
    </source>
</evidence>
<keyword evidence="5 8" id="KW-0812">Transmembrane</keyword>
<feature type="domain" description="Casparian strip membrane protein" evidence="9">
    <location>
        <begin position="35"/>
        <end position="173"/>
    </location>
</feature>
<accession>A0ABU6UEM2</accession>
<keyword evidence="7 8" id="KW-0472">Membrane</keyword>
<feature type="transmembrane region" description="Helical" evidence="8">
    <location>
        <begin position="35"/>
        <end position="54"/>
    </location>
</feature>
<dbReference type="Proteomes" id="UP001341840">
    <property type="component" value="Unassembled WGS sequence"/>
</dbReference>
<evidence type="ECO:0000256" key="6">
    <source>
        <dbReference type="ARBA" id="ARBA00022989"/>
    </source>
</evidence>
<evidence type="ECO:0000256" key="5">
    <source>
        <dbReference type="ARBA" id="ARBA00022692"/>
    </source>
</evidence>
<dbReference type="InterPro" id="IPR006459">
    <property type="entry name" value="CASP/CASPL"/>
</dbReference>
<feature type="transmembrane region" description="Helical" evidence="8">
    <location>
        <begin position="162"/>
        <end position="181"/>
    </location>
</feature>
<dbReference type="Pfam" id="PF04535">
    <property type="entry name" value="CASP_dom"/>
    <property type="match status" value="1"/>
</dbReference>
<feature type="transmembrane region" description="Helical" evidence="8">
    <location>
        <begin position="74"/>
        <end position="99"/>
    </location>
</feature>
<gene>
    <name evidence="10" type="ORF">PIB30_031741</name>
</gene>
<comment type="caution">
    <text evidence="10">The sequence shown here is derived from an EMBL/GenBank/DDBJ whole genome shotgun (WGS) entry which is preliminary data.</text>
</comment>
<dbReference type="NCBIfam" id="TIGR01569">
    <property type="entry name" value="A_tha_TIGR01569"/>
    <property type="match status" value="1"/>
</dbReference>